<proteinExistence type="predicted"/>
<evidence type="ECO:0000259" key="2">
    <source>
        <dbReference type="PROSITE" id="PS51733"/>
    </source>
</evidence>
<dbReference type="PANTHER" id="PTHR12835">
    <property type="entry name" value="BIOTIN PROTEIN LIGASE"/>
    <property type="match status" value="1"/>
</dbReference>
<accession>A0A8T4H8N6</accession>
<dbReference type="SUPFAM" id="SSF55681">
    <property type="entry name" value="Class II aaRS and biotin synthetases"/>
    <property type="match status" value="1"/>
</dbReference>
<keyword evidence="4" id="KW-1185">Reference proteome</keyword>
<dbReference type="NCBIfam" id="TIGR00121">
    <property type="entry name" value="birA_ligase"/>
    <property type="match status" value="1"/>
</dbReference>
<keyword evidence="1 3" id="KW-0436">Ligase</keyword>
<gene>
    <name evidence="3" type="ORF">J5U18_07530</name>
</gene>
<dbReference type="PROSITE" id="PS51733">
    <property type="entry name" value="BPL_LPL_CATALYTIC"/>
    <property type="match status" value="1"/>
</dbReference>
<sequence length="260" mass="29173">MQNLPYTERIIGRNIIRLDRVSSTNDFLKDYVAKFKPHSSGTAILAVDQFQGRGQRDNCWFSEPGKNIICSIHLMPNFISANQQFPLNIGISLGIAKYLQAKCQKTVKIKWPNDIYIENKKVAGILIENTIRGSHISQSIVGIGINVNQTIFHESISAHSTSLKLANNQPEDYPLTDLIEGLFTALNTAYLDLKTKDPAELLQAYNKLLFRRAESSTFQIGDSLQKGVIEEVCADGKLCVILGAQRQKFQFKEISLLLED</sequence>
<dbReference type="CDD" id="cd16442">
    <property type="entry name" value="BPL"/>
    <property type="match status" value="1"/>
</dbReference>
<dbReference type="RefSeq" id="WP_353546905.1">
    <property type="nucleotide sequence ID" value="NZ_JAGKSB010000007.1"/>
</dbReference>
<evidence type="ECO:0000313" key="4">
    <source>
        <dbReference type="Proteomes" id="UP000679691"/>
    </source>
</evidence>
<dbReference type="EMBL" id="JAGKSB010000007">
    <property type="protein sequence ID" value="MBP3943412.1"/>
    <property type="molecule type" value="Genomic_DNA"/>
</dbReference>
<dbReference type="InterPro" id="IPR004143">
    <property type="entry name" value="BPL_LPL_catalytic"/>
</dbReference>
<evidence type="ECO:0000256" key="1">
    <source>
        <dbReference type="ARBA" id="ARBA00022598"/>
    </source>
</evidence>
<dbReference type="Gene3D" id="3.30.930.10">
    <property type="entry name" value="Bira Bifunctional Protein, Domain 2"/>
    <property type="match status" value="1"/>
</dbReference>
<dbReference type="AlphaFoldDB" id="A0A8T4H8N6"/>
<organism evidence="3 4">
    <name type="scientific">Rhinopithecimicrobium faecis</name>
    <dbReference type="NCBI Taxonomy" id="2820698"/>
    <lineage>
        <taxon>Bacteria</taxon>
        <taxon>Pseudomonadati</taxon>
        <taxon>Bacteroidota</taxon>
        <taxon>Sphingobacteriia</taxon>
        <taxon>Sphingobacteriales</taxon>
        <taxon>Sphingobacteriaceae</taxon>
        <taxon>Rhinopithecimicrobium</taxon>
    </lineage>
</organism>
<dbReference type="PANTHER" id="PTHR12835:SF5">
    <property type="entry name" value="BIOTIN--PROTEIN LIGASE"/>
    <property type="match status" value="1"/>
</dbReference>
<dbReference type="Proteomes" id="UP000679691">
    <property type="component" value="Unassembled WGS sequence"/>
</dbReference>
<comment type="caution">
    <text evidence="3">The sequence shown here is derived from an EMBL/GenBank/DDBJ whole genome shotgun (WGS) entry which is preliminary data.</text>
</comment>
<dbReference type="InterPro" id="IPR004408">
    <property type="entry name" value="Biotin_CoA_COase_ligase"/>
</dbReference>
<dbReference type="GO" id="GO:0005737">
    <property type="term" value="C:cytoplasm"/>
    <property type="evidence" value="ECO:0007669"/>
    <property type="project" value="TreeGrafter"/>
</dbReference>
<dbReference type="Pfam" id="PF03099">
    <property type="entry name" value="BPL_LplA_LipB"/>
    <property type="match status" value="1"/>
</dbReference>
<reference evidence="3" key="1">
    <citation type="submission" date="2021-03" db="EMBL/GenBank/DDBJ databases">
        <authorList>
            <person name="Lu T."/>
            <person name="Wang Q."/>
            <person name="Han X."/>
        </authorList>
    </citation>
    <scope>NUCLEOTIDE SEQUENCE</scope>
    <source>
        <strain evidence="3">WQ 2009</strain>
    </source>
</reference>
<dbReference type="EC" id="6.3.4.15" evidence="3"/>
<feature type="domain" description="BPL/LPL catalytic" evidence="2">
    <location>
        <begin position="1"/>
        <end position="194"/>
    </location>
</feature>
<protein>
    <submittedName>
        <fullName evidence="3">Biotin--[acetyl-CoA-carboxylase] ligase</fullName>
        <ecNumber evidence="3">6.3.4.15</ecNumber>
    </submittedName>
</protein>
<dbReference type="GO" id="GO:0004077">
    <property type="term" value="F:biotin--[biotin carboxyl-carrier protein] ligase activity"/>
    <property type="evidence" value="ECO:0007669"/>
    <property type="project" value="UniProtKB-EC"/>
</dbReference>
<evidence type="ECO:0000313" key="3">
    <source>
        <dbReference type="EMBL" id="MBP3943412.1"/>
    </source>
</evidence>
<dbReference type="InterPro" id="IPR045864">
    <property type="entry name" value="aa-tRNA-synth_II/BPL/LPL"/>
</dbReference>
<name>A0A8T4H8N6_9SPHI</name>